<organism evidence="2 3">
    <name type="scientific">Polychaeton citri CBS 116435</name>
    <dbReference type="NCBI Taxonomy" id="1314669"/>
    <lineage>
        <taxon>Eukaryota</taxon>
        <taxon>Fungi</taxon>
        <taxon>Dikarya</taxon>
        <taxon>Ascomycota</taxon>
        <taxon>Pezizomycotina</taxon>
        <taxon>Dothideomycetes</taxon>
        <taxon>Dothideomycetidae</taxon>
        <taxon>Capnodiales</taxon>
        <taxon>Capnodiaceae</taxon>
        <taxon>Polychaeton</taxon>
    </lineage>
</organism>
<evidence type="ECO:0000313" key="3">
    <source>
        <dbReference type="Proteomes" id="UP000799441"/>
    </source>
</evidence>
<reference evidence="2" key="1">
    <citation type="journal article" date="2020" name="Stud. Mycol.">
        <title>101 Dothideomycetes genomes: a test case for predicting lifestyles and emergence of pathogens.</title>
        <authorList>
            <person name="Haridas S."/>
            <person name="Albert R."/>
            <person name="Binder M."/>
            <person name="Bloem J."/>
            <person name="Labutti K."/>
            <person name="Salamov A."/>
            <person name="Andreopoulos B."/>
            <person name="Baker S."/>
            <person name="Barry K."/>
            <person name="Bills G."/>
            <person name="Bluhm B."/>
            <person name="Cannon C."/>
            <person name="Castanera R."/>
            <person name="Culley D."/>
            <person name="Daum C."/>
            <person name="Ezra D."/>
            <person name="Gonzalez J."/>
            <person name="Henrissat B."/>
            <person name="Kuo A."/>
            <person name="Liang C."/>
            <person name="Lipzen A."/>
            <person name="Lutzoni F."/>
            <person name="Magnuson J."/>
            <person name="Mondo S."/>
            <person name="Nolan M."/>
            <person name="Ohm R."/>
            <person name="Pangilinan J."/>
            <person name="Park H.-J."/>
            <person name="Ramirez L."/>
            <person name="Alfaro M."/>
            <person name="Sun H."/>
            <person name="Tritt A."/>
            <person name="Yoshinaga Y."/>
            <person name="Zwiers L.-H."/>
            <person name="Turgeon B."/>
            <person name="Goodwin S."/>
            <person name="Spatafora J."/>
            <person name="Crous P."/>
            <person name="Grigoriev I."/>
        </authorList>
    </citation>
    <scope>NUCLEOTIDE SEQUENCE</scope>
    <source>
        <strain evidence="2">CBS 116435</strain>
    </source>
</reference>
<dbReference type="Pfam" id="PF06985">
    <property type="entry name" value="HET"/>
    <property type="match status" value="1"/>
</dbReference>
<evidence type="ECO:0000259" key="1">
    <source>
        <dbReference type="Pfam" id="PF06985"/>
    </source>
</evidence>
<feature type="domain" description="Heterokaryon incompatibility" evidence="1">
    <location>
        <begin position="31"/>
        <end position="184"/>
    </location>
</feature>
<sequence>PTRVLEIIENENSKELDVVKLIDTKDEVGVYAALSYCWGTSGHLMMTRENMQELKSTGVPFARLPKTMQDAVALSQRLDINKLWIDALCICQDDKEDWAHEAGEMTSVYSNAFVIIAACTAEDSKRGCFSNRVQGESVEIAFKSRRGKHGLLHILEYDLEECDPYEKLVMSCEPLSLRAWTLQERTLARRIVHLSSDQAYFECTEGTSAEDGSSYGFRHMNIYDEVPNDSFDGMPHHDVWYRIVENYSNRRLSVATDKFPALSGLARIFKSRTKANYVAGLWSNDLVHGLTWEPITTSPTGANTDLALMGDNSDYIAPSWSWASYNGAVGFPPNRGNSLVYVQDYGTSSVSTNPLGQIDDAWITLQGLLFPVKYCNQYHKNSLFHYGGHVLCADLSGNDASHLPATLECQALDPILFQQLSRECSLFALPISTIPATQHMRSDSRTVCYALIVGRSLFDPEMKLKRLAIVPLRAEDGLFHDFRHKHIVTLY</sequence>
<dbReference type="AlphaFoldDB" id="A0A9P4QER8"/>
<feature type="non-terminal residue" evidence="2">
    <location>
        <position position="1"/>
    </location>
</feature>
<dbReference type="OrthoDB" id="47007at2759"/>
<dbReference type="EMBL" id="MU003772">
    <property type="protein sequence ID" value="KAF2724298.1"/>
    <property type="molecule type" value="Genomic_DNA"/>
</dbReference>
<accession>A0A9P4QER8</accession>
<dbReference type="Proteomes" id="UP000799441">
    <property type="component" value="Unassembled WGS sequence"/>
</dbReference>
<evidence type="ECO:0000313" key="2">
    <source>
        <dbReference type="EMBL" id="KAF2724298.1"/>
    </source>
</evidence>
<keyword evidence="3" id="KW-1185">Reference proteome</keyword>
<name>A0A9P4QER8_9PEZI</name>
<comment type="caution">
    <text evidence="2">The sequence shown here is derived from an EMBL/GenBank/DDBJ whole genome shotgun (WGS) entry which is preliminary data.</text>
</comment>
<gene>
    <name evidence="2" type="ORF">K431DRAFT_218037</name>
</gene>
<protein>
    <submittedName>
        <fullName evidence="2">HET-domain-containing protein</fullName>
    </submittedName>
</protein>
<dbReference type="PANTHER" id="PTHR33112:SF16">
    <property type="entry name" value="HETEROKARYON INCOMPATIBILITY DOMAIN-CONTAINING PROTEIN"/>
    <property type="match status" value="1"/>
</dbReference>
<dbReference type="InterPro" id="IPR010730">
    <property type="entry name" value="HET"/>
</dbReference>
<dbReference type="PANTHER" id="PTHR33112">
    <property type="entry name" value="DOMAIN PROTEIN, PUTATIVE-RELATED"/>
    <property type="match status" value="1"/>
</dbReference>
<proteinExistence type="predicted"/>